<sequence>MNTAKNTTLRALRDFGLVSAISLAAASIWAAGLPEEGYLLDAEMWQEEVAASPDSQWPAEGWFRLVPQGRGIEVSAAQRGQPGAPAADALYFRLPGTQLKQGLRAVYAGTVLQQPRLGQDYELTLGQGRFGLRVESGVKGMEYAITYGQQTYTYVLGPFDATKTSVKAVADLDGDARPDFLIDVGDDATYLLLSTKARPGANLPTAELWAKGC</sequence>
<gene>
    <name evidence="1" type="ORF">FN976_18675</name>
</gene>
<organism evidence="1 2">
    <name type="scientific">Caenimonas sedimenti</name>
    <dbReference type="NCBI Taxonomy" id="2596921"/>
    <lineage>
        <taxon>Bacteria</taxon>
        <taxon>Pseudomonadati</taxon>
        <taxon>Pseudomonadota</taxon>
        <taxon>Betaproteobacteria</taxon>
        <taxon>Burkholderiales</taxon>
        <taxon>Comamonadaceae</taxon>
        <taxon>Caenimonas</taxon>
    </lineage>
</organism>
<dbReference type="Proteomes" id="UP000318199">
    <property type="component" value="Unassembled WGS sequence"/>
</dbReference>
<evidence type="ECO:0000313" key="2">
    <source>
        <dbReference type="Proteomes" id="UP000318199"/>
    </source>
</evidence>
<protein>
    <recommendedName>
        <fullName evidence="3">VCBS repeat-containing protein</fullName>
    </recommendedName>
</protein>
<evidence type="ECO:0000313" key="1">
    <source>
        <dbReference type="EMBL" id="TWO69841.1"/>
    </source>
</evidence>
<evidence type="ECO:0008006" key="3">
    <source>
        <dbReference type="Google" id="ProtNLM"/>
    </source>
</evidence>
<keyword evidence="2" id="KW-1185">Reference proteome</keyword>
<dbReference type="RefSeq" id="WP_145894553.1">
    <property type="nucleotide sequence ID" value="NZ_VOBQ01000014.1"/>
</dbReference>
<proteinExistence type="predicted"/>
<dbReference type="OrthoDB" id="1372231at2"/>
<comment type="caution">
    <text evidence="1">The sequence shown here is derived from an EMBL/GenBank/DDBJ whole genome shotgun (WGS) entry which is preliminary data.</text>
</comment>
<dbReference type="EMBL" id="VOBQ01000014">
    <property type="protein sequence ID" value="TWO69841.1"/>
    <property type="molecule type" value="Genomic_DNA"/>
</dbReference>
<reference evidence="1 2" key="1">
    <citation type="submission" date="2019-07" db="EMBL/GenBank/DDBJ databases">
        <title>Caenimonas sedimenti sp. nov., isolated from activated sludge.</title>
        <authorList>
            <person name="Xu J."/>
        </authorList>
    </citation>
    <scope>NUCLEOTIDE SEQUENCE [LARGE SCALE GENOMIC DNA]</scope>
    <source>
        <strain evidence="1 2">HX-9-20</strain>
    </source>
</reference>
<dbReference type="AlphaFoldDB" id="A0A562ZN96"/>
<accession>A0A562ZN96</accession>
<name>A0A562ZN96_9BURK</name>